<dbReference type="EnsemblPlants" id="AUR62029862-RA">
    <property type="protein sequence ID" value="AUR62029862-RA:cds"/>
    <property type="gene ID" value="AUR62029862"/>
</dbReference>
<dbReference type="InterPro" id="IPR027640">
    <property type="entry name" value="Kinesin-like_fam"/>
</dbReference>
<evidence type="ECO:0000259" key="8">
    <source>
        <dbReference type="PROSITE" id="PS50067"/>
    </source>
</evidence>
<dbReference type="InterPro" id="IPR027417">
    <property type="entry name" value="P-loop_NTPase"/>
</dbReference>
<dbReference type="AlphaFoldDB" id="A0A803MIB4"/>
<evidence type="ECO:0000256" key="5">
    <source>
        <dbReference type="PROSITE-ProRule" id="PRU00283"/>
    </source>
</evidence>
<evidence type="ECO:0008006" key="11">
    <source>
        <dbReference type="Google" id="ProtNLM"/>
    </source>
</evidence>
<dbReference type="PROSITE" id="PS50021">
    <property type="entry name" value="CH"/>
    <property type="match status" value="1"/>
</dbReference>
<dbReference type="Pfam" id="PF00225">
    <property type="entry name" value="Kinesin"/>
    <property type="match status" value="1"/>
</dbReference>
<dbReference type="PANTHER" id="PTHR47972:SF14">
    <property type="entry name" value="KINESIN-LIKE PROTEIN KIN-14J"/>
    <property type="match status" value="1"/>
</dbReference>
<dbReference type="SMART" id="SM00033">
    <property type="entry name" value="CH"/>
    <property type="match status" value="1"/>
</dbReference>
<keyword evidence="4 5" id="KW-0505">Motor protein</keyword>
<feature type="compositionally biased region" description="Low complexity" evidence="6">
    <location>
        <begin position="895"/>
        <end position="905"/>
    </location>
</feature>
<dbReference type="Gene3D" id="3.40.850.10">
    <property type="entry name" value="Kinesin motor domain"/>
    <property type="match status" value="1"/>
</dbReference>
<dbReference type="OMA" id="CLHLETM"/>
<feature type="compositionally biased region" description="Polar residues" evidence="6">
    <location>
        <begin position="1027"/>
        <end position="1040"/>
    </location>
</feature>
<evidence type="ECO:0000256" key="6">
    <source>
        <dbReference type="SAM" id="MobiDB-lite"/>
    </source>
</evidence>
<protein>
    <recommendedName>
        <fullName evidence="11">Kinesin-like protein</fullName>
    </recommendedName>
</protein>
<evidence type="ECO:0000313" key="10">
    <source>
        <dbReference type="Proteomes" id="UP000596660"/>
    </source>
</evidence>
<reference evidence="9" key="1">
    <citation type="journal article" date="2017" name="Nature">
        <title>The genome of Chenopodium quinoa.</title>
        <authorList>
            <person name="Jarvis D.E."/>
            <person name="Ho Y.S."/>
            <person name="Lightfoot D.J."/>
            <person name="Schmoeckel S.M."/>
            <person name="Li B."/>
            <person name="Borm T.J.A."/>
            <person name="Ohyanagi H."/>
            <person name="Mineta K."/>
            <person name="Michell C.T."/>
            <person name="Saber N."/>
            <person name="Kharbatia N.M."/>
            <person name="Rupper R.R."/>
            <person name="Sharp A.R."/>
            <person name="Dally N."/>
            <person name="Boughton B.A."/>
            <person name="Woo Y.H."/>
            <person name="Gao G."/>
            <person name="Schijlen E.G.W.M."/>
            <person name="Guo X."/>
            <person name="Momin A.A."/>
            <person name="Negrao S."/>
            <person name="Al-Babili S."/>
            <person name="Gehring C."/>
            <person name="Roessner U."/>
            <person name="Jung C."/>
            <person name="Murphy K."/>
            <person name="Arold S.T."/>
            <person name="Gojobori T."/>
            <person name="van der Linden C.G."/>
            <person name="van Loo E.N."/>
            <person name="Jellen E.N."/>
            <person name="Maughan P.J."/>
            <person name="Tester M."/>
        </authorList>
    </citation>
    <scope>NUCLEOTIDE SEQUENCE [LARGE SCALE GENOMIC DNA]</scope>
    <source>
        <strain evidence="9">cv. PI 614886</strain>
    </source>
</reference>
<dbReference type="InterPro" id="IPR036961">
    <property type="entry name" value="Kinesin_motor_dom_sf"/>
</dbReference>
<evidence type="ECO:0000256" key="2">
    <source>
        <dbReference type="ARBA" id="ARBA00022741"/>
    </source>
</evidence>
<feature type="domain" description="Calponin-homology (CH)" evidence="7">
    <location>
        <begin position="22"/>
        <end position="129"/>
    </location>
</feature>
<dbReference type="SUPFAM" id="SSF47576">
    <property type="entry name" value="Calponin-homology domain, CH-domain"/>
    <property type="match status" value="1"/>
</dbReference>
<keyword evidence="3 5" id="KW-0067">ATP-binding</keyword>
<evidence type="ECO:0000313" key="9">
    <source>
        <dbReference type="EnsemblPlants" id="AUR62029862-RA:cds"/>
    </source>
</evidence>
<feature type="region of interest" description="Disordered" evidence="6">
    <location>
        <begin position="971"/>
        <end position="1105"/>
    </location>
</feature>
<dbReference type="FunFam" id="3.40.850.10:FF:000111">
    <property type="entry name" value="p-loop nucleoside triphosphate hydrolase superfamily protein with CH (Calponin Homology) domain"/>
    <property type="match status" value="1"/>
</dbReference>
<feature type="compositionally biased region" description="Basic and acidic residues" evidence="6">
    <location>
        <begin position="287"/>
        <end position="302"/>
    </location>
</feature>
<feature type="domain" description="Kinesin motor" evidence="8">
    <location>
        <begin position="517"/>
        <end position="851"/>
    </location>
</feature>
<keyword evidence="2 5" id="KW-0547">Nucleotide-binding</keyword>
<feature type="binding site" evidence="5">
    <location>
        <begin position="600"/>
        <end position="607"/>
    </location>
    <ligand>
        <name>ATP</name>
        <dbReference type="ChEBI" id="CHEBI:30616"/>
    </ligand>
</feature>
<dbReference type="SMART" id="SM00129">
    <property type="entry name" value="KISc"/>
    <property type="match status" value="1"/>
</dbReference>
<feature type="compositionally biased region" description="Low complexity" evidence="6">
    <location>
        <begin position="1081"/>
        <end position="1099"/>
    </location>
</feature>
<dbReference type="GO" id="GO:0007018">
    <property type="term" value="P:microtubule-based movement"/>
    <property type="evidence" value="ECO:0007669"/>
    <property type="project" value="InterPro"/>
</dbReference>
<feature type="region of interest" description="Disordered" evidence="6">
    <location>
        <begin position="890"/>
        <end position="939"/>
    </location>
</feature>
<dbReference type="Gene3D" id="1.10.418.10">
    <property type="entry name" value="Calponin-like domain"/>
    <property type="match status" value="1"/>
</dbReference>
<sequence>PRFNIKGNAFEMVSSPTFEAEVQKRMSLVEWINTIVPHFYLSVKASDEEMRASLLDGDILCHILHKLKYTSIDEVDGSSPSPESKRRKIQRFITAMSENGLPSFETSDLEKGSMKPVLDCLLALKEHSMPNFGGSVLKAVDERRKSDSKFQRACSPLSPESPTKLLHGGNKLHEVFQMKQGFYTDLSAAKISEMLKSNSLDNAPTQSLLSVINGILDESIERKNAEIPQRVACLLRKVMLEIERRIATQAEHLRTQSNVFKAREEKYRSRIKVLEALAKGTSEESESEKSKMEEKKRFEQQEATKLQKQKDENNLEVSTLRKELELAKRMHELRYMELETQAKLERFDLEKRLKEQEKLLEDSKVKEEDLVEISSLKQELEMAKKTNEIHSLQLESEAKLVKSELEERLRKQEQHLEDSKVKIKELEMSCETKHHRWSKKEHVYEAFVKIQWSGLQELRCSSDNIKQEMLLSQRTYLEELNHVGTKLKDLAKAAQSYHEVFNENRKLFNELQDLKGSIRVYCRVRPLRPWENQKQTILENIGEHGELTVANPAKPNDAQKSFRFNKVYGPMATQAEVFSDTQPLIRTILDGYNVCIFAYGQTGSGKTYTMSGPDNASKEDWGVNYRALDDLFQISEDRKSFFSYEIGVQMIEIYNEQIRDLLSNDAMLDNCFLNLRTLGILATPQPHGLAVPDASMHPVRSTEDVIELMEIGLSNRSVSSTAMNERSSRSHSVVTIHVQGTDLKSGATSHGSLHLVDLAGSERVDRSEATGDRLKEAQHINKSLSALGDVIFSLSKKNPHVPYRNSKLTQVLQASLGGRAKTLMFVQINPDVNSYTESLSTLKFAERVSGVELGAARSNKEGRDVRELMDQVASLKDTIAKKDEEIERLLKDPRSPISRRSLSSLKNGSLSPSTKSIGSSPQRSPKVSNVRRMGIRTKSASDQDGVLKYYDPSVLSIHEDENEGLRASWSMNDLNDQKDSPRLPKNSGGTSMVDDVIGMGDSSNDDRLSEISDGDLSVGTDIDGTYEASSSHEATKPSNSAEKRGEKPRMLARTSQPSRLATARKAAGISRLSEVKSTLRAASALKKPASASSSPVDSVSGRRRV</sequence>
<dbReference type="Gramene" id="AUR62029862-RA">
    <property type="protein sequence ID" value="AUR62029862-RA:cds"/>
    <property type="gene ID" value="AUR62029862"/>
</dbReference>
<evidence type="ECO:0000256" key="1">
    <source>
        <dbReference type="ARBA" id="ARBA00010899"/>
    </source>
</evidence>
<organism evidence="9 10">
    <name type="scientific">Chenopodium quinoa</name>
    <name type="common">Quinoa</name>
    <dbReference type="NCBI Taxonomy" id="63459"/>
    <lineage>
        <taxon>Eukaryota</taxon>
        <taxon>Viridiplantae</taxon>
        <taxon>Streptophyta</taxon>
        <taxon>Embryophyta</taxon>
        <taxon>Tracheophyta</taxon>
        <taxon>Spermatophyta</taxon>
        <taxon>Magnoliopsida</taxon>
        <taxon>eudicotyledons</taxon>
        <taxon>Gunneridae</taxon>
        <taxon>Pentapetalae</taxon>
        <taxon>Caryophyllales</taxon>
        <taxon>Chenopodiaceae</taxon>
        <taxon>Chenopodioideae</taxon>
        <taxon>Atripliceae</taxon>
        <taxon>Chenopodium</taxon>
    </lineage>
</organism>
<dbReference type="InterPro" id="IPR001752">
    <property type="entry name" value="Kinesin_motor_dom"/>
</dbReference>
<proteinExistence type="inferred from homology"/>
<dbReference type="PROSITE" id="PS00411">
    <property type="entry name" value="KINESIN_MOTOR_1"/>
    <property type="match status" value="1"/>
</dbReference>
<evidence type="ECO:0000256" key="4">
    <source>
        <dbReference type="ARBA" id="ARBA00023175"/>
    </source>
</evidence>
<comment type="similarity">
    <text evidence="1">Belongs to the TRAFAC class myosin-kinesin ATPase superfamily. Kinesin family. KIN-14 subfamily.</text>
</comment>
<accession>A0A803MIB4</accession>
<evidence type="ECO:0000259" key="7">
    <source>
        <dbReference type="PROSITE" id="PS50021"/>
    </source>
</evidence>
<dbReference type="PANTHER" id="PTHR47972">
    <property type="entry name" value="KINESIN-LIKE PROTEIN KLP-3"/>
    <property type="match status" value="1"/>
</dbReference>
<evidence type="ECO:0000256" key="3">
    <source>
        <dbReference type="ARBA" id="ARBA00022840"/>
    </source>
</evidence>
<name>A0A803MIB4_CHEQI</name>
<dbReference type="SUPFAM" id="SSF52540">
    <property type="entry name" value="P-loop containing nucleoside triphosphate hydrolases"/>
    <property type="match status" value="1"/>
</dbReference>
<dbReference type="InterPro" id="IPR036872">
    <property type="entry name" value="CH_dom_sf"/>
</dbReference>
<dbReference type="GO" id="GO:0015630">
    <property type="term" value="C:microtubule cytoskeleton"/>
    <property type="evidence" value="ECO:0007669"/>
    <property type="project" value="TreeGrafter"/>
</dbReference>
<reference evidence="9" key="2">
    <citation type="submission" date="2021-03" db="UniProtKB">
        <authorList>
            <consortium name="EnsemblPlants"/>
        </authorList>
    </citation>
    <scope>IDENTIFICATION</scope>
</reference>
<feature type="compositionally biased region" description="Polar residues" evidence="6">
    <location>
        <begin position="906"/>
        <end position="927"/>
    </location>
</feature>
<dbReference type="InterPro" id="IPR001715">
    <property type="entry name" value="CH_dom"/>
</dbReference>
<dbReference type="GO" id="GO:0008017">
    <property type="term" value="F:microtubule binding"/>
    <property type="evidence" value="ECO:0007669"/>
    <property type="project" value="InterPro"/>
</dbReference>
<dbReference type="InterPro" id="IPR019821">
    <property type="entry name" value="Kinesin_motor_CS"/>
</dbReference>
<dbReference type="PRINTS" id="PR00380">
    <property type="entry name" value="KINESINHEAVY"/>
</dbReference>
<keyword evidence="10" id="KW-1185">Reference proteome</keyword>
<dbReference type="GO" id="GO:0003777">
    <property type="term" value="F:microtubule motor activity"/>
    <property type="evidence" value="ECO:0007669"/>
    <property type="project" value="InterPro"/>
</dbReference>
<dbReference type="PROSITE" id="PS50067">
    <property type="entry name" value="KINESIN_MOTOR_2"/>
    <property type="match status" value="1"/>
</dbReference>
<dbReference type="FunFam" id="3.40.850.10:FF:000178">
    <property type="entry name" value="Kinesin-related protein3"/>
    <property type="match status" value="1"/>
</dbReference>
<dbReference type="Pfam" id="PF00307">
    <property type="entry name" value="CH"/>
    <property type="match status" value="1"/>
</dbReference>
<dbReference type="GO" id="GO:0005524">
    <property type="term" value="F:ATP binding"/>
    <property type="evidence" value="ECO:0007669"/>
    <property type="project" value="UniProtKB-UniRule"/>
</dbReference>
<feature type="region of interest" description="Disordered" evidence="6">
    <location>
        <begin position="278"/>
        <end position="311"/>
    </location>
</feature>
<dbReference type="Proteomes" id="UP000596660">
    <property type="component" value="Unplaced"/>
</dbReference>